<dbReference type="GO" id="GO:0070189">
    <property type="term" value="P:kynurenine metabolic process"/>
    <property type="evidence" value="ECO:0007669"/>
    <property type="project" value="TreeGrafter"/>
</dbReference>
<evidence type="ECO:0000256" key="8">
    <source>
        <dbReference type="ARBA" id="ARBA00023128"/>
    </source>
</evidence>
<evidence type="ECO:0000256" key="4">
    <source>
        <dbReference type="ARBA" id="ARBA00022827"/>
    </source>
</evidence>
<keyword evidence="7" id="KW-0503">Monooxygenase</keyword>
<keyword evidence="8" id="KW-0496">Mitochondrion</keyword>
<comment type="catalytic activity">
    <reaction evidence="9">
        <text>L-kynurenine + NADPH + O2 + H(+) = 3-hydroxy-L-kynurenine + NADP(+) + H2O</text>
        <dbReference type="Rhea" id="RHEA:20545"/>
        <dbReference type="ChEBI" id="CHEBI:15377"/>
        <dbReference type="ChEBI" id="CHEBI:15378"/>
        <dbReference type="ChEBI" id="CHEBI:15379"/>
        <dbReference type="ChEBI" id="CHEBI:57783"/>
        <dbReference type="ChEBI" id="CHEBI:57959"/>
        <dbReference type="ChEBI" id="CHEBI:58125"/>
        <dbReference type="ChEBI" id="CHEBI:58349"/>
        <dbReference type="EC" id="1.14.13.9"/>
    </reaction>
</comment>
<keyword evidence="10" id="KW-0472">Membrane</keyword>
<proteinExistence type="inferred from homology"/>
<dbReference type="Pfam" id="PF01494">
    <property type="entry name" value="FAD_binding_3"/>
    <property type="match status" value="1"/>
</dbReference>
<reference evidence="12" key="1">
    <citation type="submission" date="2021-06" db="EMBL/GenBank/DDBJ databases">
        <authorList>
            <person name="Kallberg Y."/>
            <person name="Tangrot J."/>
            <person name="Rosling A."/>
        </authorList>
    </citation>
    <scope>NUCLEOTIDE SEQUENCE</scope>
    <source>
        <strain evidence="12">CL551</strain>
    </source>
</reference>
<dbReference type="Gene3D" id="3.50.50.60">
    <property type="entry name" value="FAD/NAD(P)-binding domain"/>
    <property type="match status" value="1"/>
</dbReference>
<dbReference type="HAMAP" id="MF_01971">
    <property type="entry name" value="Kynurenine_monooxygenase"/>
    <property type="match status" value="1"/>
</dbReference>
<evidence type="ECO:0000256" key="6">
    <source>
        <dbReference type="ARBA" id="ARBA00023002"/>
    </source>
</evidence>
<dbReference type="GO" id="GO:0005741">
    <property type="term" value="C:mitochondrial outer membrane"/>
    <property type="evidence" value="ECO:0007669"/>
    <property type="project" value="TreeGrafter"/>
</dbReference>
<dbReference type="InterPro" id="IPR002938">
    <property type="entry name" value="FAD-bd"/>
</dbReference>
<evidence type="ECO:0000256" key="9">
    <source>
        <dbReference type="ARBA" id="ARBA00047818"/>
    </source>
</evidence>
<evidence type="ECO:0000256" key="7">
    <source>
        <dbReference type="ARBA" id="ARBA00023033"/>
    </source>
</evidence>
<keyword evidence="3" id="KW-0662">Pyridine nucleotide biosynthesis</keyword>
<evidence type="ECO:0000256" key="5">
    <source>
        <dbReference type="ARBA" id="ARBA00022857"/>
    </source>
</evidence>
<evidence type="ECO:0000313" key="13">
    <source>
        <dbReference type="Proteomes" id="UP000789342"/>
    </source>
</evidence>
<gene>
    <name evidence="12" type="ORF">AMORRO_LOCUS5830</name>
</gene>
<feature type="non-terminal residue" evidence="12">
    <location>
        <position position="476"/>
    </location>
</feature>
<feature type="domain" description="FAD-binding" evidence="11">
    <location>
        <begin position="15"/>
        <end position="348"/>
    </location>
</feature>
<feature type="transmembrane region" description="Helical" evidence="10">
    <location>
        <begin position="16"/>
        <end position="33"/>
    </location>
</feature>
<keyword evidence="10" id="KW-0812">Transmembrane</keyword>
<dbReference type="EMBL" id="CAJVPV010003652">
    <property type="protein sequence ID" value="CAG8556814.1"/>
    <property type="molecule type" value="Genomic_DNA"/>
</dbReference>
<dbReference type="GO" id="GO:0019805">
    <property type="term" value="P:quinolinate biosynthetic process"/>
    <property type="evidence" value="ECO:0007669"/>
    <property type="project" value="InterPro"/>
</dbReference>
<keyword evidence="6" id="KW-0560">Oxidoreductase</keyword>
<evidence type="ECO:0000256" key="2">
    <source>
        <dbReference type="ARBA" id="ARBA00022630"/>
    </source>
</evidence>
<comment type="cofactor">
    <cofactor evidence="1">
        <name>FAD</name>
        <dbReference type="ChEBI" id="CHEBI:57692"/>
    </cofactor>
</comment>
<keyword evidence="13" id="KW-1185">Reference proteome</keyword>
<protein>
    <submittedName>
        <fullName evidence="12">1828_t:CDS:1</fullName>
    </submittedName>
</protein>
<feature type="transmembrane region" description="Helical" evidence="10">
    <location>
        <begin position="445"/>
        <end position="467"/>
    </location>
</feature>
<keyword evidence="10" id="KW-1133">Transmembrane helix</keyword>
<dbReference type="AlphaFoldDB" id="A0A9N9B661"/>
<keyword evidence="4" id="KW-0274">FAD</keyword>
<keyword evidence="2" id="KW-0285">Flavoprotein</keyword>
<evidence type="ECO:0000313" key="12">
    <source>
        <dbReference type="EMBL" id="CAG8556814.1"/>
    </source>
</evidence>
<evidence type="ECO:0000256" key="1">
    <source>
        <dbReference type="ARBA" id="ARBA00001974"/>
    </source>
</evidence>
<dbReference type="PANTHER" id="PTHR46028">
    <property type="entry name" value="KYNURENINE 3-MONOOXYGENASE"/>
    <property type="match status" value="1"/>
</dbReference>
<dbReference type="FunFam" id="3.50.50.60:FF:000129">
    <property type="entry name" value="Kynurenine 3-monooxygenase"/>
    <property type="match status" value="1"/>
</dbReference>
<dbReference type="SUPFAM" id="SSF51905">
    <property type="entry name" value="FAD/NAD(P)-binding domain"/>
    <property type="match status" value="1"/>
</dbReference>
<dbReference type="OrthoDB" id="10053569at2759"/>
<dbReference type="InterPro" id="IPR027545">
    <property type="entry name" value="Kynurenine_monooxygenase"/>
</dbReference>
<evidence type="ECO:0000256" key="10">
    <source>
        <dbReference type="SAM" id="Phobius"/>
    </source>
</evidence>
<dbReference type="GO" id="GO:0004502">
    <property type="term" value="F:kynurenine 3-monooxygenase activity"/>
    <property type="evidence" value="ECO:0007669"/>
    <property type="project" value="UniProtKB-EC"/>
</dbReference>
<dbReference type="GO" id="GO:0006569">
    <property type="term" value="P:L-tryptophan catabolic process"/>
    <property type="evidence" value="ECO:0007669"/>
    <property type="project" value="InterPro"/>
</dbReference>
<keyword evidence="5" id="KW-0521">NADP</keyword>
<evidence type="ECO:0000256" key="3">
    <source>
        <dbReference type="ARBA" id="ARBA00022642"/>
    </source>
</evidence>
<accession>A0A9N9B661</accession>
<dbReference type="GO" id="GO:0071949">
    <property type="term" value="F:FAD binding"/>
    <property type="evidence" value="ECO:0007669"/>
    <property type="project" value="InterPro"/>
</dbReference>
<dbReference type="PRINTS" id="PR00420">
    <property type="entry name" value="RNGMNOXGNASE"/>
</dbReference>
<dbReference type="InterPro" id="IPR036188">
    <property type="entry name" value="FAD/NAD-bd_sf"/>
</dbReference>
<evidence type="ECO:0000259" key="11">
    <source>
        <dbReference type="Pfam" id="PF01494"/>
    </source>
</evidence>
<dbReference type="GO" id="GO:0019363">
    <property type="term" value="P:pyridine nucleotide biosynthetic process"/>
    <property type="evidence" value="ECO:0007669"/>
    <property type="project" value="UniProtKB-KW"/>
</dbReference>
<dbReference type="Proteomes" id="UP000789342">
    <property type="component" value="Unassembled WGS sequence"/>
</dbReference>
<dbReference type="PANTHER" id="PTHR46028:SF2">
    <property type="entry name" value="KYNURENINE 3-MONOOXYGENASE"/>
    <property type="match status" value="1"/>
</dbReference>
<sequence>MSHSNDSLLAIPKRRVAIVGGGLVGTLAALYFAQRGWNVDLFEKRRDVRLPENKGSVPQRSINLALSTRGISALSKAGLDLDDSILGTVIPMRGRMIHVSEGKLKSQPYGNSHENIYSVEREFLLELLLNAAEPFNNVKFFFQHRLKRCDFDAGILEFENTENGKMVQYTADLIVGADGAYSTVRNQLMHIVNMDYQQEYIPHAYRELTIPSKVNENGKREFAMESNHLHIWPRHEFMMIALPNKNMTFTCTLFMPNEMFDAIKTDDDLIEFFQKHFPDSIPLIGEQRLKKEYFENPKGSLLSIKCKPYHYKNRVIIIGDAAHCMVPFYGQGMNCGFQDVELLHNILEKFNITADRDNGDDNLVSAFEEFTNYRHPDAIAICDLAMHNYIEMRSGVVNPLYLVRKRIEDWLHWMFPRSFLPLYAMISFSTMRYSEALKRGRRQRLWLNAVGLFAGLGLTIFLGYRYFQSRRAVFSS</sequence>
<comment type="caution">
    <text evidence="12">The sequence shown here is derived from an EMBL/GenBank/DDBJ whole genome shotgun (WGS) entry which is preliminary data.</text>
</comment>
<name>A0A9N9B661_9GLOM</name>
<organism evidence="12 13">
    <name type="scientific">Acaulospora morrowiae</name>
    <dbReference type="NCBI Taxonomy" id="94023"/>
    <lineage>
        <taxon>Eukaryota</taxon>
        <taxon>Fungi</taxon>
        <taxon>Fungi incertae sedis</taxon>
        <taxon>Mucoromycota</taxon>
        <taxon>Glomeromycotina</taxon>
        <taxon>Glomeromycetes</taxon>
        <taxon>Diversisporales</taxon>
        <taxon>Acaulosporaceae</taxon>
        <taxon>Acaulospora</taxon>
    </lineage>
</organism>